<evidence type="ECO:0000313" key="4">
    <source>
        <dbReference type="Proteomes" id="UP001205105"/>
    </source>
</evidence>
<reference evidence="3" key="1">
    <citation type="submission" date="2020-11" db="EMBL/GenBank/DDBJ databases">
        <title>Chlorella ohadii genome sequencing and assembly.</title>
        <authorList>
            <person name="Murik O."/>
            <person name="Treves H."/>
            <person name="Kedem I."/>
            <person name="Shotland Y."/>
            <person name="Kaplan A."/>
        </authorList>
    </citation>
    <scope>NUCLEOTIDE SEQUENCE</scope>
    <source>
        <strain evidence="3">1</strain>
    </source>
</reference>
<dbReference type="Gene3D" id="3.40.630.20">
    <property type="entry name" value="Peptidase C15, pyroglutamyl peptidase I-like"/>
    <property type="match status" value="1"/>
</dbReference>
<dbReference type="SUPFAM" id="SSF46565">
    <property type="entry name" value="Chaperone J-domain"/>
    <property type="match status" value="1"/>
</dbReference>
<dbReference type="InterPro" id="IPR050817">
    <property type="entry name" value="DjlA_DnaK_co-chaperone"/>
</dbReference>
<dbReference type="SMART" id="SM00322">
    <property type="entry name" value="KH"/>
    <property type="match status" value="1"/>
</dbReference>
<dbReference type="Proteomes" id="UP001205105">
    <property type="component" value="Unassembled WGS sequence"/>
</dbReference>
<dbReference type="AlphaFoldDB" id="A0AAD5DPC9"/>
<sequence length="493" mass="54376">MHYSWLQLSGLLLGSEKLAELLKSGKIPKALERSQALWVLLTFFSFRFFALQSGKIPKALEELIMEEEEEKPDQEIQIPAHKVKLVVGAGGEKIKFIQKKTKCRIQVKKDEAELTVGHTCFLKPLLCAFSPNCLSLFCAMQVKKDEAELAVKKDEADLAVGWGEGPKFNLPKRGPQLVAGKDGEKEVKMATLQLFGSDEQCAAAIAMIEEAIDNREQKAKQRAKEYDKKKEAKRLERQIYHMRHARDYDALGLPLGASKADCKAAYRKLALKWHPDKNPNNREEAEKKFQEISQAYERLMTTDEDQRVEQLGMPTMGSTSSAGKMADGPRVRFVVTGFGPFSGVDDNPTAALIELLERQPSNPAYRILQTAVLEVAAQPVREWLQQLYRTGLGTPGAGMNAAAGAETNGNSGNGTAPAEEGPIMMLHLGVDVKGDHFKLEQQAVNDCTFRVPDQRGWQPKGQLIDDHPGCSLTTCLHTDLDVPALAATAGLPA</sequence>
<dbReference type="Gene3D" id="3.30.1370.10">
    <property type="entry name" value="K Homology domain, type 1"/>
    <property type="match status" value="1"/>
</dbReference>
<evidence type="ECO:0000259" key="2">
    <source>
        <dbReference type="PROSITE" id="PS50076"/>
    </source>
</evidence>
<name>A0AAD5DPC9_9CHLO</name>
<dbReference type="PROSITE" id="PS50076">
    <property type="entry name" value="DNAJ_2"/>
    <property type="match status" value="1"/>
</dbReference>
<dbReference type="InterPro" id="IPR036612">
    <property type="entry name" value="KH_dom_type_1_sf"/>
</dbReference>
<protein>
    <recommendedName>
        <fullName evidence="2">J domain-containing protein</fullName>
    </recommendedName>
</protein>
<dbReference type="InterPro" id="IPR004087">
    <property type="entry name" value="KH_dom"/>
</dbReference>
<keyword evidence="4" id="KW-1185">Reference proteome</keyword>
<dbReference type="SUPFAM" id="SSF54791">
    <property type="entry name" value="Eukaryotic type KH-domain (KH-domain type I)"/>
    <property type="match status" value="1"/>
</dbReference>
<organism evidence="3 4">
    <name type="scientific">Chlorella ohadii</name>
    <dbReference type="NCBI Taxonomy" id="2649997"/>
    <lineage>
        <taxon>Eukaryota</taxon>
        <taxon>Viridiplantae</taxon>
        <taxon>Chlorophyta</taxon>
        <taxon>core chlorophytes</taxon>
        <taxon>Trebouxiophyceae</taxon>
        <taxon>Chlorellales</taxon>
        <taxon>Chlorellaceae</taxon>
        <taxon>Chlorella clade</taxon>
        <taxon>Chlorella</taxon>
    </lineage>
</organism>
<keyword evidence="1" id="KW-0694">RNA-binding</keyword>
<dbReference type="Pfam" id="PF00013">
    <property type="entry name" value="KH_1"/>
    <property type="match status" value="1"/>
</dbReference>
<dbReference type="InterPro" id="IPR036869">
    <property type="entry name" value="J_dom_sf"/>
</dbReference>
<dbReference type="SMART" id="SM00271">
    <property type="entry name" value="DnaJ"/>
    <property type="match status" value="1"/>
</dbReference>
<accession>A0AAD5DPC9</accession>
<dbReference type="InterPro" id="IPR036440">
    <property type="entry name" value="Peptidase_C15-like_sf"/>
</dbReference>
<dbReference type="GO" id="GO:0003723">
    <property type="term" value="F:RNA binding"/>
    <property type="evidence" value="ECO:0007669"/>
    <property type="project" value="UniProtKB-UniRule"/>
</dbReference>
<dbReference type="CDD" id="cd06257">
    <property type="entry name" value="DnaJ"/>
    <property type="match status" value="1"/>
</dbReference>
<dbReference type="PROSITE" id="PS50084">
    <property type="entry name" value="KH_TYPE_1"/>
    <property type="match status" value="1"/>
</dbReference>
<dbReference type="SUPFAM" id="SSF53182">
    <property type="entry name" value="Pyrrolidone carboxyl peptidase (pyroglutamate aminopeptidase)"/>
    <property type="match status" value="1"/>
</dbReference>
<dbReference type="PANTHER" id="PTHR24074">
    <property type="entry name" value="CO-CHAPERONE PROTEIN DJLA"/>
    <property type="match status" value="1"/>
</dbReference>
<dbReference type="InterPro" id="IPR004088">
    <property type="entry name" value="KH_dom_type_1"/>
</dbReference>
<evidence type="ECO:0000313" key="3">
    <source>
        <dbReference type="EMBL" id="KAI7839994.1"/>
    </source>
</evidence>
<evidence type="ECO:0000256" key="1">
    <source>
        <dbReference type="PROSITE-ProRule" id="PRU00117"/>
    </source>
</evidence>
<dbReference type="Pfam" id="PF00226">
    <property type="entry name" value="DnaJ"/>
    <property type="match status" value="1"/>
</dbReference>
<dbReference type="EMBL" id="JADXDR010000087">
    <property type="protein sequence ID" value="KAI7839994.1"/>
    <property type="molecule type" value="Genomic_DNA"/>
</dbReference>
<feature type="domain" description="J" evidence="2">
    <location>
        <begin position="246"/>
        <end position="312"/>
    </location>
</feature>
<proteinExistence type="predicted"/>
<gene>
    <name evidence="3" type="ORF">COHA_006259</name>
</gene>
<dbReference type="CDD" id="cd00105">
    <property type="entry name" value="KH-I"/>
    <property type="match status" value="1"/>
</dbReference>
<comment type="caution">
    <text evidence="3">The sequence shown here is derived from an EMBL/GenBank/DDBJ whole genome shotgun (WGS) entry which is preliminary data.</text>
</comment>
<dbReference type="PRINTS" id="PR00625">
    <property type="entry name" value="JDOMAIN"/>
</dbReference>
<dbReference type="Gene3D" id="1.10.287.110">
    <property type="entry name" value="DnaJ domain"/>
    <property type="match status" value="1"/>
</dbReference>
<dbReference type="InterPro" id="IPR001623">
    <property type="entry name" value="DnaJ_domain"/>
</dbReference>